<evidence type="ECO:0000313" key="1">
    <source>
        <dbReference type="EMBL" id="ODV74922.1"/>
    </source>
</evidence>
<evidence type="ECO:0000313" key="2">
    <source>
        <dbReference type="Proteomes" id="UP000094389"/>
    </source>
</evidence>
<proteinExistence type="predicted"/>
<gene>
    <name evidence="1" type="ORF">CYBJADRAFT_166699</name>
</gene>
<reference evidence="1 2" key="1">
    <citation type="journal article" date="2016" name="Proc. Natl. Acad. Sci. U.S.A.">
        <title>Comparative genomics of biotechnologically important yeasts.</title>
        <authorList>
            <person name="Riley R."/>
            <person name="Haridas S."/>
            <person name="Wolfe K.H."/>
            <person name="Lopes M.R."/>
            <person name="Hittinger C.T."/>
            <person name="Goeker M."/>
            <person name="Salamov A.A."/>
            <person name="Wisecaver J.H."/>
            <person name="Long T.M."/>
            <person name="Calvey C.H."/>
            <person name="Aerts A.L."/>
            <person name="Barry K.W."/>
            <person name="Choi C."/>
            <person name="Clum A."/>
            <person name="Coughlan A.Y."/>
            <person name="Deshpande S."/>
            <person name="Douglass A.P."/>
            <person name="Hanson S.J."/>
            <person name="Klenk H.-P."/>
            <person name="LaButti K.M."/>
            <person name="Lapidus A."/>
            <person name="Lindquist E.A."/>
            <person name="Lipzen A.M."/>
            <person name="Meier-Kolthoff J.P."/>
            <person name="Ohm R.A."/>
            <person name="Otillar R.P."/>
            <person name="Pangilinan J.L."/>
            <person name="Peng Y."/>
            <person name="Rokas A."/>
            <person name="Rosa C.A."/>
            <person name="Scheuner C."/>
            <person name="Sibirny A.A."/>
            <person name="Slot J.C."/>
            <person name="Stielow J.B."/>
            <person name="Sun H."/>
            <person name="Kurtzman C.P."/>
            <person name="Blackwell M."/>
            <person name="Grigoriev I.V."/>
            <person name="Jeffries T.W."/>
        </authorList>
    </citation>
    <scope>NUCLEOTIDE SEQUENCE [LARGE SCALE GENOMIC DNA]</scope>
    <source>
        <strain evidence="2">ATCC 18201 / CBS 1600 / BCRC 20928 / JCM 3617 / NBRC 0987 / NRRL Y-1542</strain>
    </source>
</reference>
<dbReference type="GeneID" id="30988982"/>
<keyword evidence="2" id="KW-1185">Reference proteome</keyword>
<protein>
    <submittedName>
        <fullName evidence="1">Uncharacterized protein</fullName>
    </submittedName>
</protein>
<dbReference type="Proteomes" id="UP000094389">
    <property type="component" value="Unassembled WGS sequence"/>
</dbReference>
<dbReference type="EMBL" id="KV453927">
    <property type="protein sequence ID" value="ODV74922.1"/>
    <property type="molecule type" value="Genomic_DNA"/>
</dbReference>
<dbReference type="OMA" id="LRTPMSK"/>
<accession>A0A1E4S6A9</accession>
<organism evidence="1 2">
    <name type="scientific">Cyberlindnera jadinii (strain ATCC 18201 / CBS 1600 / BCRC 20928 / JCM 3617 / NBRC 0987 / NRRL Y-1542)</name>
    <name type="common">Torula yeast</name>
    <name type="synonym">Candida utilis</name>
    <dbReference type="NCBI Taxonomy" id="983966"/>
    <lineage>
        <taxon>Eukaryota</taxon>
        <taxon>Fungi</taxon>
        <taxon>Dikarya</taxon>
        <taxon>Ascomycota</taxon>
        <taxon>Saccharomycotina</taxon>
        <taxon>Saccharomycetes</taxon>
        <taxon>Phaffomycetales</taxon>
        <taxon>Phaffomycetaceae</taxon>
        <taxon>Cyberlindnera</taxon>
    </lineage>
</organism>
<name>A0A1E4S6A9_CYBJN</name>
<dbReference type="AlphaFoldDB" id="A0A1E4S6A9"/>
<dbReference type="RefSeq" id="XP_020071961.1">
    <property type="nucleotide sequence ID" value="XM_020214586.1"/>
</dbReference>
<dbReference type="OrthoDB" id="4017072at2759"/>
<sequence length="687" mass="79220">MAMRSIRLCGTRRCGLVVSRRWFRLPEASKAIQETAQREEIPVGAYGIINSERNTFVDGHLRPYISNMVTPADFRRNVRDSFNMHHKRRRLKSSSQGRAQGLFCILLHALHYCCLPRDRLVGTTKYMKDAIRREVVFNSKSGVQWDEMVEEVSVRDPALKSNTLKLISLYQYGDSEIPMPSLRDSDWQSVQLALAAVLYHAPELSYEVIVKSISSMLSSKITNAYNTINGLPRVPTFIMRDILERIPKSDLETDLLLELYPLLKGSDSSFQTLRNLVHFTKIYHVSRLEQLVRNIVNQEKLSDYEWNTLVFDIGDTAHNIQSKEFSFALLRSQRVILEHIRVHDGNVTAPGYLGMALSLSGVSSTRSKQFYNSSMGHIRTDEEREQFKRVTLKLSESPNELVENFNQTILDSKDDLTLWDEFLQASFERDVNIQYDNELLESHLASPKIKSKSTILSKMSAEEIFAKSSELDNKSLSILFKKLYQHEEPISIFPSGHDCARYLFQSLANPSRQIVGQVLYGESKLDPEGALDRYRSMLSKYCDGFPNEKCLLSLMVPSLALPGLKWARIASSRTAVYEFRKFVHPTQDCASLIPSTNLWKTYILLCGRYGYHEELSEVFEIWESLRYVPDRQTLSMFLGAFPNHMGERIRDHGVEHLSPNDYDEISRDVWDWPSTKEIAFWRDRMNK</sequence>